<evidence type="ECO:0000313" key="5">
    <source>
        <dbReference type="Proteomes" id="UP001642409"/>
    </source>
</evidence>
<dbReference type="InterPro" id="IPR038765">
    <property type="entry name" value="Papain-like_cys_pep_sf"/>
</dbReference>
<protein>
    <submittedName>
        <fullName evidence="4">Cathepsin_L</fullName>
    </submittedName>
</protein>
<dbReference type="PRINTS" id="PR00705">
    <property type="entry name" value="PAPAIN"/>
</dbReference>
<dbReference type="EMBL" id="CAXDID020000051">
    <property type="protein sequence ID" value="CAL6005419.1"/>
    <property type="molecule type" value="Genomic_DNA"/>
</dbReference>
<dbReference type="InterPro" id="IPR000668">
    <property type="entry name" value="Peptidase_C1A_C"/>
</dbReference>
<sequence>MLAILCTLQEKLLSMTCDEAFIEYKNTFQKVYHDNEEDKKQIFCFNFMQLQELLKTDPNLPVGIVERMDISHEETVQRAKSGQVNQLRTPRSEYCSALNPLPDLGTVYPSVDLREMKLMMPSKDQGQCGSCYMFQTMAVLENAILRDKKNLNAFWQSKANSSTFSLSEQFQLSNAICESCYYCNGGDFGVQTYLMVPGNYQLASSIKTVELTENFPYAYAAKKAAWQAGTAVAPKIAAANYLLPVKMFNNSGFYAAWCNKSAKVTPAVKIFDDDATTFNTTTIKTIKSYLSRGIAIAGAMSVGTGTTATAFQYYTGGSVLSAPCPKFDVDHAVTIVGYGKKKGKNVWVIKNSWGTGWGDKGVYFVEIGSNSYCTEHCAYTVIPKYFNMTETTAYPRGTLSRGTTNTLDCDYYYTNISKVIKCYDTICPTTYPNRVNGTSQCLTTCPTGKTCIVTCQPATPYKEASGKCVARCSTGAYSLVSGALTCQASCPKYFVTNTTNSNSKLCVTACTSSQTLNGTECKPVVNKISPAVKITLIVVVPLVTVGIIAIAVTAFVCRRKQNSSKGLKIKINEMKQNYTTPATFNVV</sequence>
<organism evidence="4 5">
    <name type="scientific">Hexamita inflata</name>
    <dbReference type="NCBI Taxonomy" id="28002"/>
    <lineage>
        <taxon>Eukaryota</taxon>
        <taxon>Metamonada</taxon>
        <taxon>Diplomonadida</taxon>
        <taxon>Hexamitidae</taxon>
        <taxon>Hexamitinae</taxon>
        <taxon>Hexamita</taxon>
    </lineage>
</organism>
<gene>
    <name evidence="4" type="ORF">HINF_LOCUS19356</name>
</gene>
<dbReference type="Proteomes" id="UP001642409">
    <property type="component" value="Unassembled WGS sequence"/>
</dbReference>
<proteinExistence type="inferred from homology"/>
<evidence type="ECO:0000259" key="3">
    <source>
        <dbReference type="SMART" id="SM00645"/>
    </source>
</evidence>
<comment type="similarity">
    <text evidence="1">Belongs to the peptidase C1 family.</text>
</comment>
<keyword evidence="5" id="KW-1185">Reference proteome</keyword>
<dbReference type="InterPro" id="IPR013128">
    <property type="entry name" value="Peptidase_C1A"/>
</dbReference>
<dbReference type="SUPFAM" id="SSF54001">
    <property type="entry name" value="Cysteine proteinases"/>
    <property type="match status" value="1"/>
</dbReference>
<dbReference type="InterPro" id="IPR025660">
    <property type="entry name" value="Pept_his_AS"/>
</dbReference>
<evidence type="ECO:0000256" key="1">
    <source>
        <dbReference type="ARBA" id="ARBA00008455"/>
    </source>
</evidence>
<dbReference type="Gene3D" id="3.90.70.10">
    <property type="entry name" value="Cysteine proteinases"/>
    <property type="match status" value="1"/>
</dbReference>
<feature type="transmembrane region" description="Helical" evidence="2">
    <location>
        <begin position="534"/>
        <end position="557"/>
    </location>
</feature>
<accession>A0ABP1HYT5</accession>
<keyword evidence="2" id="KW-0472">Membrane</keyword>
<dbReference type="InterPro" id="IPR039417">
    <property type="entry name" value="Peptidase_C1A_papain-like"/>
</dbReference>
<keyword evidence="2" id="KW-1133">Transmembrane helix</keyword>
<dbReference type="PROSITE" id="PS00639">
    <property type="entry name" value="THIOL_PROTEASE_HIS"/>
    <property type="match status" value="1"/>
</dbReference>
<dbReference type="PANTHER" id="PTHR12411">
    <property type="entry name" value="CYSTEINE PROTEASE FAMILY C1-RELATED"/>
    <property type="match status" value="1"/>
</dbReference>
<keyword evidence="2" id="KW-0812">Transmembrane</keyword>
<feature type="domain" description="Peptidase C1A papain C-terminal" evidence="3">
    <location>
        <begin position="107"/>
        <end position="382"/>
    </location>
</feature>
<reference evidence="4 5" key="1">
    <citation type="submission" date="2024-07" db="EMBL/GenBank/DDBJ databases">
        <authorList>
            <person name="Akdeniz Z."/>
        </authorList>
    </citation>
    <scope>NUCLEOTIDE SEQUENCE [LARGE SCALE GENOMIC DNA]</scope>
</reference>
<evidence type="ECO:0000256" key="2">
    <source>
        <dbReference type="SAM" id="Phobius"/>
    </source>
</evidence>
<comment type="caution">
    <text evidence="4">The sequence shown here is derived from an EMBL/GenBank/DDBJ whole genome shotgun (WGS) entry which is preliminary data.</text>
</comment>
<dbReference type="CDD" id="cd02248">
    <property type="entry name" value="Peptidase_C1A"/>
    <property type="match status" value="1"/>
</dbReference>
<dbReference type="Pfam" id="PF00112">
    <property type="entry name" value="Peptidase_C1"/>
    <property type="match status" value="1"/>
</dbReference>
<name>A0ABP1HYT5_9EUKA</name>
<evidence type="ECO:0000313" key="4">
    <source>
        <dbReference type="EMBL" id="CAL6005419.1"/>
    </source>
</evidence>
<dbReference type="SMART" id="SM00645">
    <property type="entry name" value="Pept_C1"/>
    <property type="match status" value="1"/>
</dbReference>